<keyword evidence="2" id="KW-0732">Signal</keyword>
<feature type="region of interest" description="Disordered" evidence="1">
    <location>
        <begin position="57"/>
        <end position="96"/>
    </location>
</feature>
<proteinExistence type="predicted"/>
<accession>A0AA37RY82</accession>
<evidence type="ECO:0000313" key="4">
    <source>
        <dbReference type="Proteomes" id="UP001161422"/>
    </source>
</evidence>
<feature type="signal peptide" evidence="2">
    <location>
        <begin position="1"/>
        <end position="24"/>
    </location>
</feature>
<feature type="compositionally biased region" description="Low complexity" evidence="1">
    <location>
        <begin position="75"/>
        <end position="95"/>
    </location>
</feature>
<keyword evidence="4" id="KW-1185">Reference proteome</keyword>
<comment type="caution">
    <text evidence="3">The sequence shown here is derived from an EMBL/GenBank/DDBJ whole genome shotgun (WGS) entry which is preliminary data.</text>
</comment>
<organism evidence="3 4">
    <name type="scientific">Paraferrimonas sedimenticola</name>
    <dbReference type="NCBI Taxonomy" id="375674"/>
    <lineage>
        <taxon>Bacteria</taxon>
        <taxon>Pseudomonadati</taxon>
        <taxon>Pseudomonadota</taxon>
        <taxon>Gammaproteobacteria</taxon>
        <taxon>Alteromonadales</taxon>
        <taxon>Ferrimonadaceae</taxon>
        <taxon>Paraferrimonas</taxon>
    </lineage>
</organism>
<reference evidence="3" key="2">
    <citation type="submission" date="2023-01" db="EMBL/GenBank/DDBJ databases">
        <title>Draft genome sequence of Paraferrimonas sedimenticola strain NBRC 101628.</title>
        <authorList>
            <person name="Sun Q."/>
            <person name="Mori K."/>
        </authorList>
    </citation>
    <scope>NUCLEOTIDE SEQUENCE</scope>
    <source>
        <strain evidence="3">NBRC 101628</strain>
    </source>
</reference>
<evidence type="ECO:0000256" key="1">
    <source>
        <dbReference type="SAM" id="MobiDB-lite"/>
    </source>
</evidence>
<name>A0AA37RY82_9GAMM</name>
<evidence type="ECO:0000313" key="3">
    <source>
        <dbReference type="EMBL" id="GLP97440.1"/>
    </source>
</evidence>
<gene>
    <name evidence="3" type="ORF">GCM10007895_27470</name>
</gene>
<reference evidence="3" key="1">
    <citation type="journal article" date="2014" name="Int. J. Syst. Evol. Microbiol.">
        <title>Complete genome sequence of Corynebacterium casei LMG S-19264T (=DSM 44701T), isolated from a smear-ripened cheese.</title>
        <authorList>
            <consortium name="US DOE Joint Genome Institute (JGI-PGF)"/>
            <person name="Walter F."/>
            <person name="Albersmeier A."/>
            <person name="Kalinowski J."/>
            <person name="Ruckert C."/>
        </authorList>
    </citation>
    <scope>NUCLEOTIDE SEQUENCE</scope>
    <source>
        <strain evidence="3">NBRC 101628</strain>
    </source>
</reference>
<protein>
    <submittedName>
        <fullName evidence="3">Uncharacterized protein</fullName>
    </submittedName>
</protein>
<dbReference type="RefSeq" id="WP_095504717.1">
    <property type="nucleotide sequence ID" value="NZ_BSNC01000006.1"/>
</dbReference>
<evidence type="ECO:0000256" key="2">
    <source>
        <dbReference type="SAM" id="SignalP"/>
    </source>
</evidence>
<sequence>MRSNSCLTISTTLFCLAISTSAWANSAELKDQLQTCSIIAASDARLQCFDALAQSLNPPSTQPAPTSVQQTQLTESPAPVASATVSSTTPASTESFGAEQVKVDKAEDKPKEESITATIVSTKRDAYKRYRITLDNGQVWKQRETVRFSLREGQEVIIRRGLVGNYYLTKSGGGKKISVNRVK</sequence>
<feature type="chain" id="PRO_5041210108" evidence="2">
    <location>
        <begin position="25"/>
        <end position="183"/>
    </location>
</feature>
<dbReference type="AlphaFoldDB" id="A0AA37RY82"/>
<dbReference type="Proteomes" id="UP001161422">
    <property type="component" value="Unassembled WGS sequence"/>
</dbReference>
<dbReference type="EMBL" id="BSNC01000006">
    <property type="protein sequence ID" value="GLP97440.1"/>
    <property type="molecule type" value="Genomic_DNA"/>
</dbReference>
<feature type="compositionally biased region" description="Polar residues" evidence="1">
    <location>
        <begin position="57"/>
        <end position="74"/>
    </location>
</feature>